<keyword evidence="5" id="KW-1185">Reference proteome</keyword>
<dbReference type="RefSeq" id="WP_057834393.1">
    <property type="nucleotide sequence ID" value="NZ_LLXZ01000033.1"/>
</dbReference>
<accession>A0A0R3M5M2</accession>
<dbReference type="InterPro" id="IPR041698">
    <property type="entry name" value="Methyltransf_25"/>
</dbReference>
<gene>
    <name evidence="4" type="ORF">CQ12_34915</name>
</gene>
<dbReference type="Pfam" id="PF13649">
    <property type="entry name" value="Methyltransf_25"/>
    <property type="match status" value="1"/>
</dbReference>
<name>A0A0R3M5M2_9BRAD</name>
<dbReference type="SUPFAM" id="SSF53335">
    <property type="entry name" value="S-adenosyl-L-methionine-dependent methyltransferases"/>
    <property type="match status" value="1"/>
</dbReference>
<evidence type="ECO:0000256" key="1">
    <source>
        <dbReference type="ARBA" id="ARBA00022603"/>
    </source>
</evidence>
<feature type="domain" description="Methyltransferase" evidence="3">
    <location>
        <begin position="44"/>
        <end position="137"/>
    </location>
</feature>
<dbReference type="CDD" id="cd02440">
    <property type="entry name" value="AdoMet_MTases"/>
    <property type="match status" value="1"/>
</dbReference>
<dbReference type="PANTHER" id="PTHR43861:SF1">
    <property type="entry name" value="TRANS-ACONITATE 2-METHYLTRANSFERASE"/>
    <property type="match status" value="1"/>
</dbReference>
<dbReference type="STRING" id="280332.CQ12_34915"/>
<evidence type="ECO:0000313" key="4">
    <source>
        <dbReference type="EMBL" id="KRR12608.1"/>
    </source>
</evidence>
<dbReference type="EMBL" id="LLXZ01000033">
    <property type="protein sequence ID" value="KRR12608.1"/>
    <property type="molecule type" value="Genomic_DNA"/>
</dbReference>
<dbReference type="AlphaFoldDB" id="A0A0R3M5M2"/>
<evidence type="ECO:0000256" key="2">
    <source>
        <dbReference type="ARBA" id="ARBA00022679"/>
    </source>
</evidence>
<evidence type="ECO:0000313" key="5">
    <source>
        <dbReference type="Proteomes" id="UP000050863"/>
    </source>
</evidence>
<proteinExistence type="predicted"/>
<keyword evidence="2 4" id="KW-0808">Transferase</keyword>
<sequence>MSDNAAQFDELASLHENMAHWPLRKYVEMPSVLEAIGDVDGLSILDFGCGTGVYSRILKQRGAGRVVGYDPALGMLSYARRRAEKEAINISFVSHLPASLMGQFDLVLAAYVLPYAATETELQAMCADIAVLLRPGGRFVTLPIHPSYSSRSDYYEPYGFRLAADDPEKPYLDGGRIRVDFCKNGEQGSVFAWYWSAASLECALEQAGLRSLKWRELDAPAYATFDHPPKELHAYLQKPHSVIIEGVRAREPRYAESKS</sequence>
<protein>
    <submittedName>
        <fullName evidence="4">Methyltransferase type 12</fullName>
    </submittedName>
</protein>
<dbReference type="Gene3D" id="3.40.50.150">
    <property type="entry name" value="Vaccinia Virus protein VP39"/>
    <property type="match status" value="1"/>
</dbReference>
<dbReference type="InterPro" id="IPR029063">
    <property type="entry name" value="SAM-dependent_MTases_sf"/>
</dbReference>
<keyword evidence="1 4" id="KW-0489">Methyltransferase</keyword>
<dbReference type="GO" id="GO:0032259">
    <property type="term" value="P:methylation"/>
    <property type="evidence" value="ECO:0007669"/>
    <property type="project" value="UniProtKB-KW"/>
</dbReference>
<evidence type="ECO:0000259" key="3">
    <source>
        <dbReference type="Pfam" id="PF13649"/>
    </source>
</evidence>
<comment type="caution">
    <text evidence="4">The sequence shown here is derived from an EMBL/GenBank/DDBJ whole genome shotgun (WGS) entry which is preliminary data.</text>
</comment>
<organism evidence="4 5">
    <name type="scientific">Bradyrhizobium jicamae</name>
    <dbReference type="NCBI Taxonomy" id="280332"/>
    <lineage>
        <taxon>Bacteria</taxon>
        <taxon>Pseudomonadati</taxon>
        <taxon>Pseudomonadota</taxon>
        <taxon>Alphaproteobacteria</taxon>
        <taxon>Hyphomicrobiales</taxon>
        <taxon>Nitrobacteraceae</taxon>
        <taxon>Bradyrhizobium</taxon>
    </lineage>
</organism>
<dbReference type="Proteomes" id="UP000050863">
    <property type="component" value="Unassembled WGS sequence"/>
</dbReference>
<dbReference type="GO" id="GO:0008168">
    <property type="term" value="F:methyltransferase activity"/>
    <property type="evidence" value="ECO:0007669"/>
    <property type="project" value="UniProtKB-KW"/>
</dbReference>
<dbReference type="PANTHER" id="PTHR43861">
    <property type="entry name" value="TRANS-ACONITATE 2-METHYLTRANSFERASE-RELATED"/>
    <property type="match status" value="1"/>
</dbReference>
<reference evidence="4 5" key="1">
    <citation type="submission" date="2014-03" db="EMBL/GenBank/DDBJ databases">
        <title>Bradyrhizobium valentinum sp. nov., isolated from effective nodules of Lupinus mariae-josephae, a lupine endemic of basic-lime soils in Eastern Spain.</title>
        <authorList>
            <person name="Duran D."/>
            <person name="Rey L."/>
            <person name="Navarro A."/>
            <person name="Busquets A."/>
            <person name="Imperial J."/>
            <person name="Ruiz-Argueso T."/>
        </authorList>
    </citation>
    <scope>NUCLEOTIDE SEQUENCE [LARGE SCALE GENOMIC DNA]</scope>
    <source>
        <strain evidence="4 5">PAC68</strain>
    </source>
</reference>